<feature type="chain" id="PRO_5041691583" description="Lipoprotein" evidence="2">
    <location>
        <begin position="24"/>
        <end position="350"/>
    </location>
</feature>
<protein>
    <recommendedName>
        <fullName evidence="5">Lipoprotein</fullName>
    </recommendedName>
</protein>
<dbReference type="AlphaFoldDB" id="A0AA97HQN8"/>
<evidence type="ECO:0000256" key="1">
    <source>
        <dbReference type="SAM" id="MobiDB-lite"/>
    </source>
</evidence>
<reference evidence="4" key="1">
    <citation type="submission" date="2024-06" db="EMBL/GenBank/DDBJ databases">
        <title>Hwangdonia haimaensis gen. nov., sp. nov., a member of the family Flavobacteriaceae isolated from the haima cold seep.</title>
        <authorList>
            <person name="Li J."/>
        </authorList>
    </citation>
    <scope>NUCLEOTIDE SEQUENCE [LARGE SCALE GENOMIC DNA]</scope>
    <source>
        <strain evidence="4">SCSIO 19198</strain>
    </source>
</reference>
<accession>A0AA97HQN8</accession>
<sequence length="350" mass="38289">MKTLKLFTAILFLSFLGLTSCQDEIDSENGQNPNTNSPNSETASNLERSSMHDGSFDDFLDGTSCSSIILPVTATINGTELTIVSESQFDLVLSILGEFINDNDTIEFQFPLSVMMSNYTEVQIANQTEYDALMNACEQAEQQGEAAINCLNIDFPITILTYNLNLEQTGSVVIESEQQLYAYMNNLESNDRFAINYPITATVNGDTVVEVASDFDLKTQITDCLATDDAKEEAEENAKSLETILVEGAFKVESFITAGVDTATDYANYTIDFANDLSCVAKNTVNTTISDVEGTYAVTSELEVFLNLTFTGNATFELLNHSWEVTSYSESSISLQSTTNAAITLVLTQI</sequence>
<dbReference type="EMBL" id="CP136521">
    <property type="protein sequence ID" value="WOD42943.1"/>
    <property type="molecule type" value="Genomic_DNA"/>
</dbReference>
<proteinExistence type="predicted"/>
<evidence type="ECO:0000313" key="4">
    <source>
        <dbReference type="Proteomes" id="UP001302486"/>
    </source>
</evidence>
<name>A0AA97HQN8_9FLAO</name>
<evidence type="ECO:0000256" key="2">
    <source>
        <dbReference type="SAM" id="SignalP"/>
    </source>
</evidence>
<keyword evidence="4" id="KW-1185">Reference proteome</keyword>
<organism evidence="3 4">
    <name type="scientific">Hwangdonia lutea</name>
    <dbReference type="NCBI Taxonomy" id="3075823"/>
    <lineage>
        <taxon>Bacteria</taxon>
        <taxon>Pseudomonadati</taxon>
        <taxon>Bacteroidota</taxon>
        <taxon>Flavobacteriia</taxon>
        <taxon>Flavobacteriales</taxon>
        <taxon>Flavobacteriaceae</taxon>
        <taxon>Hwangdonia</taxon>
    </lineage>
</organism>
<evidence type="ECO:0000313" key="3">
    <source>
        <dbReference type="EMBL" id="WOD42943.1"/>
    </source>
</evidence>
<gene>
    <name evidence="3" type="ORF">RNZ46_13190</name>
</gene>
<feature type="signal peptide" evidence="2">
    <location>
        <begin position="1"/>
        <end position="23"/>
    </location>
</feature>
<evidence type="ECO:0008006" key="5">
    <source>
        <dbReference type="Google" id="ProtNLM"/>
    </source>
</evidence>
<dbReference type="KEGG" id="hws:RNZ46_13190"/>
<dbReference type="RefSeq" id="WP_316982633.1">
    <property type="nucleotide sequence ID" value="NZ_CP136521.1"/>
</dbReference>
<feature type="region of interest" description="Disordered" evidence="1">
    <location>
        <begin position="26"/>
        <end position="49"/>
    </location>
</feature>
<dbReference type="PROSITE" id="PS51257">
    <property type="entry name" value="PROKAR_LIPOPROTEIN"/>
    <property type="match status" value="1"/>
</dbReference>
<dbReference type="Proteomes" id="UP001302486">
    <property type="component" value="Chromosome"/>
</dbReference>
<keyword evidence="2" id="KW-0732">Signal</keyword>
<feature type="compositionally biased region" description="Polar residues" evidence="1">
    <location>
        <begin position="26"/>
        <end position="48"/>
    </location>
</feature>